<dbReference type="AlphaFoldDB" id="A0A8G2FBL7"/>
<dbReference type="Proteomes" id="UP000184001">
    <property type="component" value="Unassembled WGS sequence"/>
</dbReference>
<accession>A0A8G2FBL7</accession>
<keyword evidence="1" id="KW-1133">Transmembrane helix</keyword>
<feature type="domain" description="VTT" evidence="2">
    <location>
        <begin position="61"/>
        <end position="172"/>
    </location>
</feature>
<dbReference type="InterPro" id="IPR032816">
    <property type="entry name" value="VTT_dom"/>
</dbReference>
<gene>
    <name evidence="3" type="ORF">SAMN05660830_02417</name>
</gene>
<dbReference type="PANTHER" id="PTHR42709">
    <property type="entry name" value="ALKALINE PHOSPHATASE LIKE PROTEIN"/>
    <property type="match status" value="1"/>
</dbReference>
<proteinExistence type="predicted"/>
<organism evidence="3 4">
    <name type="scientific">Halodesulfovibrio aestuarii</name>
    <dbReference type="NCBI Taxonomy" id="126333"/>
    <lineage>
        <taxon>Bacteria</taxon>
        <taxon>Pseudomonadati</taxon>
        <taxon>Thermodesulfobacteriota</taxon>
        <taxon>Desulfovibrionia</taxon>
        <taxon>Desulfovibrionales</taxon>
        <taxon>Desulfovibrionaceae</taxon>
        <taxon>Halodesulfovibrio</taxon>
    </lineage>
</organism>
<keyword evidence="1" id="KW-0472">Membrane</keyword>
<feature type="transmembrane region" description="Helical" evidence="1">
    <location>
        <begin position="125"/>
        <end position="148"/>
    </location>
</feature>
<feature type="transmembrane region" description="Helical" evidence="1">
    <location>
        <begin position="155"/>
        <end position="176"/>
    </location>
</feature>
<evidence type="ECO:0000313" key="4">
    <source>
        <dbReference type="Proteomes" id="UP000184001"/>
    </source>
</evidence>
<sequence length="179" mass="19662">MRTGHLLVLMTAFLQSYNLTQTVLFETVCTTMTDFFSPELGYTALFFLSFLAATILPLGSEWLLIAMVAGSYEPASSVLVATAGNTLGACTTYAIGIWGGAYIIHHILRMDEAAQAKAQRFYSRWGSWSLLLSWVPVIGDPLCLVGGIARVRFPLFLLLVLIGKFARYALLAWITLQAT</sequence>
<evidence type="ECO:0000259" key="2">
    <source>
        <dbReference type="Pfam" id="PF09335"/>
    </source>
</evidence>
<keyword evidence="1" id="KW-0812">Transmembrane</keyword>
<protein>
    <submittedName>
        <fullName evidence="3">Membrane protein YqaA, SNARE-associated domain</fullName>
    </submittedName>
</protein>
<feature type="transmembrane region" description="Helical" evidence="1">
    <location>
        <begin position="41"/>
        <end position="66"/>
    </location>
</feature>
<dbReference type="PANTHER" id="PTHR42709:SF4">
    <property type="entry name" value="INNER MEMBRANE PROTEIN YQAA"/>
    <property type="match status" value="1"/>
</dbReference>
<dbReference type="InterPro" id="IPR051311">
    <property type="entry name" value="DedA_domain"/>
</dbReference>
<dbReference type="EMBL" id="FQZR01000005">
    <property type="protein sequence ID" value="SHJ41639.1"/>
    <property type="molecule type" value="Genomic_DNA"/>
</dbReference>
<evidence type="ECO:0000313" key="3">
    <source>
        <dbReference type="EMBL" id="SHJ41639.1"/>
    </source>
</evidence>
<name>A0A8G2FBL7_9BACT</name>
<evidence type="ECO:0000256" key="1">
    <source>
        <dbReference type="SAM" id="Phobius"/>
    </source>
</evidence>
<comment type="caution">
    <text evidence="3">The sequence shown here is derived from an EMBL/GenBank/DDBJ whole genome shotgun (WGS) entry which is preliminary data.</text>
</comment>
<dbReference type="Pfam" id="PF09335">
    <property type="entry name" value="VTT_dom"/>
    <property type="match status" value="1"/>
</dbReference>
<feature type="transmembrane region" description="Helical" evidence="1">
    <location>
        <begin position="78"/>
        <end position="105"/>
    </location>
</feature>
<reference evidence="3 4" key="1">
    <citation type="submission" date="2016-11" db="EMBL/GenBank/DDBJ databases">
        <authorList>
            <person name="Varghese N."/>
            <person name="Submissions S."/>
        </authorList>
    </citation>
    <scope>NUCLEOTIDE SEQUENCE [LARGE SCALE GENOMIC DNA]</scope>
    <source>
        <strain evidence="3 4">DSM 17919</strain>
    </source>
</reference>